<keyword evidence="4" id="KW-1185">Reference proteome</keyword>
<dbReference type="Pfam" id="PF25411">
    <property type="entry name" value="DUF7888"/>
    <property type="match status" value="1"/>
</dbReference>
<feature type="chain" id="PRO_5022926263" description="DUF7888 domain-containing protein" evidence="1">
    <location>
        <begin position="21"/>
        <end position="169"/>
    </location>
</feature>
<evidence type="ECO:0000313" key="3">
    <source>
        <dbReference type="EMBL" id="SPO27214.1"/>
    </source>
</evidence>
<sequence>MLPSKALLCLALSSLIMVGADYQKQKRGPKGSGRRSRSSSSTDDFWFWVYHMSSKSYQPTPMSMEEFAQENVRIMWENRPAHAMAATCINSPWSVKDYDKVSPAIRVTYFVKTSFFHLEPRMRLFDCLYIWGPNQQFYSWDDVKEDRMSYTIDGEKCTMDNKTMDITCL</sequence>
<dbReference type="AlphaFoldDB" id="A0A5C3E975"/>
<feature type="signal peptide" evidence="1">
    <location>
        <begin position="1"/>
        <end position="20"/>
    </location>
</feature>
<evidence type="ECO:0000259" key="2">
    <source>
        <dbReference type="Pfam" id="PF25411"/>
    </source>
</evidence>
<keyword evidence="1" id="KW-0732">Signal</keyword>
<proteinExistence type="predicted"/>
<gene>
    <name evidence="3" type="ORF">UTRI_01124_B</name>
</gene>
<dbReference type="EMBL" id="OOIN01000017">
    <property type="protein sequence ID" value="SPO27214.1"/>
    <property type="molecule type" value="Genomic_DNA"/>
</dbReference>
<protein>
    <recommendedName>
        <fullName evidence="2">DUF7888 domain-containing protein</fullName>
    </recommendedName>
</protein>
<dbReference type="OrthoDB" id="3478218at2759"/>
<accession>A0A5C3E975</accession>
<feature type="domain" description="DUF7888" evidence="2">
    <location>
        <begin position="64"/>
        <end position="168"/>
    </location>
</feature>
<dbReference type="Proteomes" id="UP000324022">
    <property type="component" value="Unassembled WGS sequence"/>
</dbReference>
<dbReference type="InterPro" id="IPR057210">
    <property type="entry name" value="DUF7888"/>
</dbReference>
<reference evidence="3 4" key="1">
    <citation type="submission" date="2018-03" db="EMBL/GenBank/DDBJ databases">
        <authorList>
            <person name="Guldener U."/>
        </authorList>
    </citation>
    <scope>NUCLEOTIDE SEQUENCE [LARGE SCALE GENOMIC DNA]</scope>
    <source>
        <strain evidence="3 4">NBRC100155</strain>
    </source>
</reference>
<evidence type="ECO:0000256" key="1">
    <source>
        <dbReference type="SAM" id="SignalP"/>
    </source>
</evidence>
<organism evidence="3 4">
    <name type="scientific">Ustilago trichophora</name>
    <dbReference type="NCBI Taxonomy" id="86804"/>
    <lineage>
        <taxon>Eukaryota</taxon>
        <taxon>Fungi</taxon>
        <taxon>Dikarya</taxon>
        <taxon>Basidiomycota</taxon>
        <taxon>Ustilaginomycotina</taxon>
        <taxon>Ustilaginomycetes</taxon>
        <taxon>Ustilaginales</taxon>
        <taxon>Ustilaginaceae</taxon>
        <taxon>Ustilago</taxon>
    </lineage>
</organism>
<dbReference type="PANTHER" id="PTHR40845">
    <property type="match status" value="1"/>
</dbReference>
<dbReference type="PANTHER" id="PTHR40845:SF1">
    <property type="match status" value="1"/>
</dbReference>
<name>A0A5C3E975_9BASI</name>
<evidence type="ECO:0000313" key="4">
    <source>
        <dbReference type="Proteomes" id="UP000324022"/>
    </source>
</evidence>